<proteinExistence type="predicted"/>
<name>A0A3B0JP52_DROGU</name>
<dbReference type="Pfam" id="PF04969">
    <property type="entry name" value="CS"/>
    <property type="match status" value="1"/>
</dbReference>
<dbReference type="Pfam" id="PF04968">
    <property type="entry name" value="CHORD"/>
    <property type="match status" value="2"/>
</dbReference>
<dbReference type="InterPro" id="IPR039790">
    <property type="entry name" value="CHRD1"/>
</dbReference>
<dbReference type="OrthoDB" id="10261079at2759"/>
<evidence type="ECO:0000256" key="1">
    <source>
        <dbReference type="ARBA" id="ARBA00022723"/>
    </source>
</evidence>
<dbReference type="EMBL" id="OUUW01000007">
    <property type="protein sequence ID" value="SPP82693.1"/>
    <property type="molecule type" value="Genomic_DNA"/>
</dbReference>
<keyword evidence="8" id="KW-1185">Reference proteome</keyword>
<evidence type="ECO:0000259" key="5">
    <source>
        <dbReference type="PROSITE" id="PS51203"/>
    </source>
</evidence>
<dbReference type="STRING" id="7266.A0A3B0JP52"/>
<keyword evidence="1" id="KW-0479">Metal-binding</keyword>
<evidence type="ECO:0000256" key="2">
    <source>
        <dbReference type="ARBA" id="ARBA00022737"/>
    </source>
</evidence>
<dbReference type="InterPro" id="IPR007052">
    <property type="entry name" value="CS_dom"/>
</dbReference>
<evidence type="ECO:0000256" key="3">
    <source>
        <dbReference type="ARBA" id="ARBA00022833"/>
    </source>
</evidence>
<organism evidence="7 8">
    <name type="scientific">Drosophila guanche</name>
    <name type="common">Fruit fly</name>
    <dbReference type="NCBI Taxonomy" id="7266"/>
    <lineage>
        <taxon>Eukaryota</taxon>
        <taxon>Metazoa</taxon>
        <taxon>Ecdysozoa</taxon>
        <taxon>Arthropoda</taxon>
        <taxon>Hexapoda</taxon>
        <taxon>Insecta</taxon>
        <taxon>Pterygota</taxon>
        <taxon>Neoptera</taxon>
        <taxon>Endopterygota</taxon>
        <taxon>Diptera</taxon>
        <taxon>Brachycera</taxon>
        <taxon>Muscomorpha</taxon>
        <taxon>Ephydroidea</taxon>
        <taxon>Drosophilidae</taxon>
        <taxon>Drosophila</taxon>
        <taxon>Sophophora</taxon>
    </lineage>
</organism>
<feature type="compositionally biased region" description="Basic and acidic residues" evidence="4">
    <location>
        <begin position="78"/>
        <end position="94"/>
    </location>
</feature>
<dbReference type="Gene3D" id="4.10.1130.20">
    <property type="match status" value="2"/>
</dbReference>
<feature type="domain" description="CS" evidence="5">
    <location>
        <begin position="229"/>
        <end position="320"/>
    </location>
</feature>
<protein>
    <submittedName>
        <fullName evidence="7">Blast:Cysteine and histidine-rich domain-containing protein</fullName>
    </submittedName>
</protein>
<dbReference type="InterPro" id="IPR007051">
    <property type="entry name" value="CHORD_dom"/>
</dbReference>
<evidence type="ECO:0000256" key="4">
    <source>
        <dbReference type="SAM" id="MobiDB-lite"/>
    </source>
</evidence>
<feature type="domain" description="CHORD" evidence="6">
    <location>
        <begin position="159"/>
        <end position="218"/>
    </location>
</feature>
<dbReference type="Proteomes" id="UP000268350">
    <property type="component" value="Unassembled WGS sequence"/>
</dbReference>
<feature type="domain" description="CHORD" evidence="6">
    <location>
        <begin position="15"/>
        <end position="72"/>
    </location>
</feature>
<keyword evidence="2" id="KW-0677">Repeat</keyword>
<dbReference type="Gene3D" id="2.60.40.790">
    <property type="match status" value="1"/>
</dbReference>
<evidence type="ECO:0000313" key="7">
    <source>
        <dbReference type="EMBL" id="SPP82693.1"/>
    </source>
</evidence>
<dbReference type="PANTHER" id="PTHR46983:SF3">
    <property type="entry name" value="CHPADIPLOID STATE MAINTENANCE PROTEIN CHPA"/>
    <property type="match status" value="1"/>
</dbReference>
<dbReference type="InterPro" id="IPR008978">
    <property type="entry name" value="HSP20-like_chaperone"/>
</dbReference>
<dbReference type="GO" id="GO:0046872">
    <property type="term" value="F:metal ion binding"/>
    <property type="evidence" value="ECO:0007669"/>
    <property type="project" value="UniProtKB-KW"/>
</dbReference>
<evidence type="ECO:0000259" key="6">
    <source>
        <dbReference type="PROSITE" id="PS51401"/>
    </source>
</evidence>
<accession>A0A3B0JP52</accession>
<gene>
    <name evidence="7" type="ORF">DGUA_6G017427</name>
</gene>
<evidence type="ECO:0000313" key="8">
    <source>
        <dbReference type="Proteomes" id="UP000268350"/>
    </source>
</evidence>
<dbReference type="PANTHER" id="PTHR46983">
    <property type="entry name" value="CYSTEINE AND HISTIDINE-RICH DOMAIN-CONTAINING PROTEIN 1"/>
    <property type="match status" value="1"/>
</dbReference>
<keyword evidence="3" id="KW-0862">Zinc</keyword>
<feature type="region of interest" description="Disordered" evidence="4">
    <location>
        <begin position="73"/>
        <end position="94"/>
    </location>
</feature>
<dbReference type="CDD" id="cd06488">
    <property type="entry name" value="p23_melusin_like"/>
    <property type="match status" value="1"/>
</dbReference>
<dbReference type="SUPFAM" id="SSF49764">
    <property type="entry name" value="HSP20-like chaperones"/>
    <property type="match status" value="1"/>
</dbReference>
<reference evidence="8" key="1">
    <citation type="submission" date="2018-01" db="EMBL/GenBank/DDBJ databases">
        <authorList>
            <person name="Alioto T."/>
            <person name="Alioto T."/>
        </authorList>
    </citation>
    <scope>NUCLEOTIDE SEQUENCE [LARGE SCALE GENOMIC DNA]</scope>
</reference>
<dbReference type="PROSITE" id="PS51203">
    <property type="entry name" value="CS"/>
    <property type="match status" value="1"/>
</dbReference>
<sequence length="375" mass="41853">MKLPITKVSGKAYGNSRNMYNQNFCFACTESCRHHPGEPFFHDAYKGWSCCNKKSVDFTEFLNIKGCTLAKHSNVKPPEPEKSTKDDNNGDKDEVIEVRAPIREAMSRPPIETPFTVLQPTVAAALKETIDNLKVDSAPAAAASPFGEASDAIAVGTSCKNNGCSYSFTGTDSHHSQCAHHPGVPIFHEGMKFWSCCQKRTSDFAQFMAQKGCVNGQHKWVKENEDKKVVQCRYDWHQTATNVVVAIYAKKYHYAQSLIEINPIRLHVKLIFPEQENAAFDIDLELGGIVNVQKASAHMYGTKVEITLPKLEPGSWSKLNFKRATMPATKKTNATEAPKNDESDEEFFDLDDIEPVYTHGLKLSDMSLQNPNNLD</sequence>
<dbReference type="AlphaFoldDB" id="A0A3B0JP52"/>
<dbReference type="PROSITE" id="PS51401">
    <property type="entry name" value="CHORD"/>
    <property type="match status" value="2"/>
</dbReference>